<evidence type="ECO:0000256" key="1">
    <source>
        <dbReference type="RuleBase" id="RU000411"/>
    </source>
</evidence>
<dbReference type="EMBL" id="MWQN01000001">
    <property type="protein sequence ID" value="OPC84360.1"/>
    <property type="molecule type" value="Genomic_DNA"/>
</dbReference>
<dbReference type="InterPro" id="IPR042178">
    <property type="entry name" value="Serpin_sf_1"/>
</dbReference>
<dbReference type="RefSeq" id="WP_078978653.1">
    <property type="nucleotide sequence ID" value="NZ_MWQN01000001.1"/>
</dbReference>
<organism evidence="3 4">
    <name type="scientific">Embleya scabrispora</name>
    <dbReference type="NCBI Taxonomy" id="159449"/>
    <lineage>
        <taxon>Bacteria</taxon>
        <taxon>Bacillati</taxon>
        <taxon>Actinomycetota</taxon>
        <taxon>Actinomycetes</taxon>
        <taxon>Kitasatosporales</taxon>
        <taxon>Streptomycetaceae</taxon>
        <taxon>Embleya</taxon>
    </lineage>
</organism>
<comment type="caution">
    <text evidence="3">The sequence shown here is derived from an EMBL/GenBank/DDBJ whole genome shotgun (WGS) entry which is preliminary data.</text>
</comment>
<dbReference type="AlphaFoldDB" id="A0A1T3P677"/>
<dbReference type="SMART" id="SM00093">
    <property type="entry name" value="SERPIN"/>
    <property type="match status" value="1"/>
</dbReference>
<dbReference type="Proteomes" id="UP000190037">
    <property type="component" value="Unassembled WGS sequence"/>
</dbReference>
<dbReference type="GO" id="GO:0004867">
    <property type="term" value="F:serine-type endopeptidase inhibitor activity"/>
    <property type="evidence" value="ECO:0007669"/>
    <property type="project" value="InterPro"/>
</dbReference>
<gene>
    <name evidence="3" type="ORF">B4N89_28605</name>
</gene>
<dbReference type="STRING" id="159449.B4N89_28605"/>
<proteinExistence type="inferred from homology"/>
<dbReference type="InterPro" id="IPR042185">
    <property type="entry name" value="Serpin_sf_2"/>
</dbReference>
<dbReference type="SUPFAM" id="SSF56574">
    <property type="entry name" value="Serpins"/>
    <property type="match status" value="1"/>
</dbReference>
<name>A0A1T3P677_9ACTN</name>
<dbReference type="InterPro" id="IPR023796">
    <property type="entry name" value="Serpin_dom"/>
</dbReference>
<dbReference type="Pfam" id="PF00079">
    <property type="entry name" value="Serpin"/>
    <property type="match status" value="1"/>
</dbReference>
<dbReference type="GO" id="GO:0005615">
    <property type="term" value="C:extracellular space"/>
    <property type="evidence" value="ECO:0007669"/>
    <property type="project" value="InterPro"/>
</dbReference>
<dbReference type="Gene3D" id="3.30.497.10">
    <property type="entry name" value="Antithrombin, subunit I, domain 2"/>
    <property type="match status" value="1"/>
</dbReference>
<dbReference type="OrthoDB" id="9764871at2"/>
<comment type="similarity">
    <text evidence="1">Belongs to the serpin family.</text>
</comment>
<accession>A0A1T3P677</accession>
<dbReference type="PANTHER" id="PTHR11461">
    <property type="entry name" value="SERINE PROTEASE INHIBITOR, SERPIN"/>
    <property type="match status" value="1"/>
</dbReference>
<evidence type="ECO:0000259" key="2">
    <source>
        <dbReference type="SMART" id="SM00093"/>
    </source>
</evidence>
<protein>
    <recommendedName>
        <fullName evidence="2">Serpin domain-containing protein</fullName>
    </recommendedName>
</protein>
<sequence length="374" mass="39746">MEPALREHAGAVRELASRLLDAMLSDAGVRSAGGDVVCSPTGLWLALAVPAVGADGDTAEELADVVGLAWPEAAPAVDAVARELAAIEALAVATGVWSAAPLRAEFRASLAEVEFGSPVEADALDRWVARATDGLIERMPVRISEATRLLVVGALALRARWRDGFDPARTRDRPFRAADGAREPVPMMHREVPAADVWTIDGRDGEVTVVELPCAGERPARVRFALGPPQAPPASVITAGWAPRETGKPYEGAAVEVAVPRFELRTRLDVVPRLRELGVAAPLGDAADFRWASDEPVRIDAMVQESLLRVTEEGVEAAAVSAVQLTPVSWTPKPRPVCFDRPFACVVTDPTGYVPLFAGYQATVPREAAAPTSR</sequence>
<keyword evidence="4" id="KW-1185">Reference proteome</keyword>
<evidence type="ECO:0000313" key="4">
    <source>
        <dbReference type="Proteomes" id="UP000190037"/>
    </source>
</evidence>
<dbReference type="InterPro" id="IPR036186">
    <property type="entry name" value="Serpin_sf"/>
</dbReference>
<dbReference type="Gene3D" id="2.30.39.10">
    <property type="entry name" value="Alpha-1-antitrypsin, domain 1"/>
    <property type="match status" value="1"/>
</dbReference>
<dbReference type="InterPro" id="IPR000215">
    <property type="entry name" value="Serpin_fam"/>
</dbReference>
<dbReference type="PANTHER" id="PTHR11461:SF211">
    <property type="entry name" value="GH10112P-RELATED"/>
    <property type="match status" value="1"/>
</dbReference>
<feature type="domain" description="Serpin" evidence="2">
    <location>
        <begin position="17"/>
        <end position="365"/>
    </location>
</feature>
<evidence type="ECO:0000313" key="3">
    <source>
        <dbReference type="EMBL" id="OPC84360.1"/>
    </source>
</evidence>
<reference evidence="3 4" key="1">
    <citation type="submission" date="2017-03" db="EMBL/GenBank/DDBJ databases">
        <title>Draft genome sequence of Streptomyces scabrisporus NF3, endophyte isolated from Amphipterygium adstringens.</title>
        <authorList>
            <person name="Vazquez M."/>
            <person name="Ceapa C.D."/>
            <person name="Rodriguez Luna D."/>
            <person name="Sanchez Esquivel S."/>
        </authorList>
    </citation>
    <scope>NUCLEOTIDE SEQUENCE [LARGE SCALE GENOMIC DNA]</scope>
    <source>
        <strain evidence="3 4">NF3</strain>
    </source>
</reference>